<keyword evidence="1" id="KW-0812">Transmembrane</keyword>
<feature type="transmembrane region" description="Helical" evidence="1">
    <location>
        <begin position="149"/>
        <end position="166"/>
    </location>
</feature>
<evidence type="ECO:0000313" key="4">
    <source>
        <dbReference type="Proteomes" id="UP000037175"/>
    </source>
</evidence>
<feature type="transmembrane region" description="Helical" evidence="1">
    <location>
        <begin position="119"/>
        <end position="137"/>
    </location>
</feature>
<dbReference type="SUPFAM" id="SSF53649">
    <property type="entry name" value="Alkaline phosphatase-like"/>
    <property type="match status" value="1"/>
</dbReference>
<gene>
    <name evidence="3" type="ORF">Tfer_1174</name>
</gene>
<feature type="transmembrane region" description="Helical" evidence="1">
    <location>
        <begin position="82"/>
        <end position="99"/>
    </location>
</feature>
<dbReference type="EMBL" id="LGTE01000006">
    <property type="protein sequence ID" value="KNZ70034.1"/>
    <property type="molecule type" value="Genomic_DNA"/>
</dbReference>
<feature type="transmembrane region" description="Helical" evidence="1">
    <location>
        <begin position="25"/>
        <end position="42"/>
    </location>
</feature>
<dbReference type="InterPro" id="IPR000917">
    <property type="entry name" value="Sulfatase_N"/>
</dbReference>
<dbReference type="Gene3D" id="3.40.720.10">
    <property type="entry name" value="Alkaline Phosphatase, subunit A"/>
    <property type="match status" value="1"/>
</dbReference>
<reference evidence="4" key="1">
    <citation type="submission" date="2015-07" db="EMBL/GenBank/DDBJ databases">
        <title>Complete Genome of Thermincola ferriacetica strain Z-0001T.</title>
        <authorList>
            <person name="Lusk B."/>
            <person name="Badalamenti J.P."/>
            <person name="Parameswaran P."/>
            <person name="Bond D.R."/>
            <person name="Torres C.I."/>
        </authorList>
    </citation>
    <scope>NUCLEOTIDE SEQUENCE [LARGE SCALE GENOMIC DNA]</scope>
    <source>
        <strain evidence="4">Z-0001</strain>
    </source>
</reference>
<keyword evidence="1" id="KW-1133">Transmembrane helix</keyword>
<keyword evidence="1" id="KW-0472">Membrane</keyword>
<comment type="caution">
    <text evidence="3">The sequence shown here is derived from an EMBL/GenBank/DDBJ whole genome shotgun (WGS) entry which is preliminary data.</text>
</comment>
<proteinExistence type="predicted"/>
<evidence type="ECO:0000256" key="1">
    <source>
        <dbReference type="SAM" id="Phobius"/>
    </source>
</evidence>
<dbReference type="InterPro" id="IPR017850">
    <property type="entry name" value="Alkaline_phosphatase_core_sf"/>
</dbReference>
<dbReference type="Pfam" id="PF00884">
    <property type="entry name" value="Sulfatase"/>
    <property type="match status" value="1"/>
</dbReference>
<dbReference type="RefSeq" id="WP_052217255.1">
    <property type="nucleotide sequence ID" value="NZ_LGTE01000006.1"/>
</dbReference>
<organism evidence="3 4">
    <name type="scientific">Thermincola ferriacetica</name>
    <dbReference type="NCBI Taxonomy" id="281456"/>
    <lineage>
        <taxon>Bacteria</taxon>
        <taxon>Bacillati</taxon>
        <taxon>Bacillota</taxon>
        <taxon>Clostridia</taxon>
        <taxon>Eubacteriales</taxon>
        <taxon>Thermincolaceae</taxon>
        <taxon>Thermincola</taxon>
    </lineage>
</organism>
<dbReference type="Proteomes" id="UP000037175">
    <property type="component" value="Unassembled WGS sequence"/>
</dbReference>
<protein>
    <submittedName>
        <fullName evidence="3">Sulfatase</fullName>
    </submittedName>
</protein>
<feature type="transmembrane region" description="Helical" evidence="1">
    <location>
        <begin position="54"/>
        <end position="75"/>
    </location>
</feature>
<keyword evidence="4" id="KW-1185">Reference proteome</keyword>
<name>A0A0L6W4K9_9FIRM</name>
<dbReference type="AlphaFoldDB" id="A0A0L6W4K9"/>
<accession>A0A0L6W4K9</accession>
<evidence type="ECO:0000259" key="2">
    <source>
        <dbReference type="Pfam" id="PF00884"/>
    </source>
</evidence>
<feature type="domain" description="Sulfatase N-terminal" evidence="2">
    <location>
        <begin position="198"/>
        <end position="451"/>
    </location>
</feature>
<sequence>MIFNRNMDKSQDNIHTEQEPKMSNFYLIHPILFAIYPIIFLYSYNVQETSFKQIVLPVGISVAFSLLFFLTLTVVLRNRLKAGLVTTFFLMAFYSYGRIFDVLNDYWKWSFNIAQHRYVLPTMLLLVWYAGSLIHDVKNQVNLEKLSRIFTILGLTLIVINLFNVMPNEINKKQTDIKENKVVKQAYARKSDMPDIYYIILDEYASLDTIKNIWNYDNTEFENSLSKKGFYICRNSTSKYTDTYKSLAASLNMNYLPENISEADVFKMLSNNRVMNFLKGNGYKTVYIGNWYDISRYKMNVDFQYNFYLDSNLSYVDEFSLILIKSSMLKPFEYLFGMSYTDGNTYRSSVLYSFNKLKQLPHVEGPKFVFAHILSPHTPFVFDRNGGQVNQINSRNWKDKKYYLNQYIYISNQVDSLVSELISQSKMNPIIIVQSDHGPRPNNSPKEEENFEIPDIDKHKIFNAYYLPNLDKGLLREDISPVNTFRIIFNNYFGQKLKLLHDK</sequence>
<evidence type="ECO:0000313" key="3">
    <source>
        <dbReference type="EMBL" id="KNZ70034.1"/>
    </source>
</evidence>